<sequence length="995" mass="109858">VSIFELQDIDITFPEGRLTVVTGPTASGKTALLLAQLGEMTMLNAPAGSSTAEDPRVILPKYPYAPPDQYGYRACVSYAAQAPWLEHLTIRDNILFGEPFDSERYWTVIESCALKADLEMLEDGDLTEIGERGISLSGGQKARVALARAVYAYSKIVLLDDPLSAVDSHTARFLYERLLRGPLLANRTVVLVTHHVELVLPAAHYFVQMQDGRIDFQGTVQDLQEQGILEDVTVELVSEDLNPPPFDDDDDMTESVESEPRKTKQPEAIPGPDLKWIAEQQEKEKNRKKPKHLIAAESRETGIINSGYFTWVIILALIAVAQLFGFFEKAYNDVDTAVKASRIWQYPRYSSIHSQASDVFAQHDHIQLAFVNTPLSATSAALPPANRHPLFYVMIYAVIGFGGVFITSINTIVQYDRAYTQPAITGYGGFGLLFIKFSQGRYIPTSDLYRFYIHRCIRLPRVLNPSSHHIIFLLRDFSSFAETLEGIVTVRAFGSERRFLEVLMKRIDLATKAILTDLKVMNRWLLLRFDALGALSIFIITLFALSGYISAGWAGITITSAMQFTISVYWTCRLATQLELDLNSVERIVEYLDLPQEPPAVLEGKAVPAYWPSTTSHSDQGPNESGNRYGQPLAKTFINVEDLVIRYSPELPPVLHGVSFTVQAGEKIGLLGRTGSGKSTLELCVDVLLDIRRGLTYTRPLYPRTPSFSQGPYEPDTLGGDLNRHSNRLQPSDTMLAPRAIHTGGSISPIQPSDTLLFEFGIPRQATVEADVVGFRFGGGNFDSEIGSPTGTQTPARQSHGLLRGIRQIHGGLSAGGETPADALNGDTQQSDGTGRTSATEGTIRAQGQRYSRAQTGTTSRSDNVETSLLTLDTRVASGGANFSSGQRQLISLARALLRHNTIVILDEATSSIDFDTDAKIQATVREEFRSSCLITIAHRIRTIVLDKGRIAEIDTPWNLIQKEGGIFRDMCLKSGQMRELETMARAKNTTKGSR</sequence>
<comment type="caution">
    <text evidence="1">The sequence shown here is derived from an EMBL/GenBank/DDBJ whole genome shotgun (WGS) entry which is preliminary data.</text>
</comment>
<name>A0ACA9MUW5_9GLOM</name>
<reference evidence="1" key="1">
    <citation type="submission" date="2021-06" db="EMBL/GenBank/DDBJ databases">
        <authorList>
            <person name="Kallberg Y."/>
            <person name="Tangrot J."/>
            <person name="Rosling A."/>
        </authorList>
    </citation>
    <scope>NUCLEOTIDE SEQUENCE</scope>
    <source>
        <strain evidence="1">CL356</strain>
    </source>
</reference>
<dbReference type="Proteomes" id="UP000789525">
    <property type="component" value="Unassembled WGS sequence"/>
</dbReference>
<keyword evidence="2" id="KW-1185">Reference proteome</keyword>
<evidence type="ECO:0000313" key="1">
    <source>
        <dbReference type="EMBL" id="CAG8610854.1"/>
    </source>
</evidence>
<dbReference type="EMBL" id="CAJVPT010015302">
    <property type="protein sequence ID" value="CAG8610854.1"/>
    <property type="molecule type" value="Genomic_DNA"/>
</dbReference>
<feature type="non-terminal residue" evidence="1">
    <location>
        <position position="1"/>
    </location>
</feature>
<proteinExistence type="predicted"/>
<gene>
    <name evidence="1" type="ORF">ACOLOM_LOCUS7012</name>
</gene>
<organism evidence="1 2">
    <name type="scientific">Acaulospora colombiana</name>
    <dbReference type="NCBI Taxonomy" id="27376"/>
    <lineage>
        <taxon>Eukaryota</taxon>
        <taxon>Fungi</taxon>
        <taxon>Fungi incertae sedis</taxon>
        <taxon>Mucoromycota</taxon>
        <taxon>Glomeromycotina</taxon>
        <taxon>Glomeromycetes</taxon>
        <taxon>Diversisporales</taxon>
        <taxon>Acaulosporaceae</taxon>
        <taxon>Acaulospora</taxon>
    </lineage>
</organism>
<evidence type="ECO:0000313" key="2">
    <source>
        <dbReference type="Proteomes" id="UP000789525"/>
    </source>
</evidence>
<protein>
    <submittedName>
        <fullName evidence="1">10072_t:CDS:1</fullName>
    </submittedName>
</protein>
<accession>A0ACA9MUW5</accession>